<accession>C4XHB4</accession>
<dbReference type="GO" id="GO:0000976">
    <property type="term" value="F:transcription cis-regulatory region binding"/>
    <property type="evidence" value="ECO:0007669"/>
    <property type="project" value="TreeGrafter"/>
</dbReference>
<evidence type="ECO:0000313" key="9">
    <source>
        <dbReference type="Proteomes" id="UP000009071"/>
    </source>
</evidence>
<keyword evidence="3" id="KW-0805">Transcription regulation</keyword>
<evidence type="ECO:0000313" key="8">
    <source>
        <dbReference type="EMBL" id="BAH73882.1"/>
    </source>
</evidence>
<organism evidence="8 9">
    <name type="scientific">Solidesulfovibrio magneticus (strain ATCC 700980 / DSM 13731 / RS-1)</name>
    <name type="common">Desulfovibrio magneticus</name>
    <dbReference type="NCBI Taxonomy" id="573370"/>
    <lineage>
        <taxon>Bacteria</taxon>
        <taxon>Pseudomonadati</taxon>
        <taxon>Thermodesulfobacteriota</taxon>
        <taxon>Desulfovibrionia</taxon>
        <taxon>Desulfovibrionales</taxon>
        <taxon>Desulfovibrionaceae</taxon>
        <taxon>Solidesulfovibrio</taxon>
    </lineage>
</organism>
<dbReference type="PANTHER" id="PTHR48111">
    <property type="entry name" value="REGULATOR OF RPOS"/>
    <property type="match status" value="1"/>
</dbReference>
<evidence type="ECO:0000256" key="6">
    <source>
        <dbReference type="PROSITE-ProRule" id="PRU00169"/>
    </source>
</evidence>
<feature type="modified residue" description="4-aspartylphosphate" evidence="6">
    <location>
        <position position="56"/>
    </location>
</feature>
<keyword evidence="2" id="KW-0902">Two-component regulatory system</keyword>
<dbReference type="RefSeq" id="WP_012749966.1">
    <property type="nucleotide sequence ID" value="NC_012796.1"/>
</dbReference>
<name>C4XHB4_SOLM1</name>
<dbReference type="STRING" id="573370.DMR_03910"/>
<reference evidence="8 9" key="1">
    <citation type="journal article" date="2009" name="Genome Res.">
        <title>Whole genome sequence of Desulfovibrio magneticus strain RS-1 revealed common gene clusters in magnetotactic bacteria.</title>
        <authorList>
            <person name="Nakazawa H."/>
            <person name="Arakaki A."/>
            <person name="Narita-Yamada S."/>
            <person name="Yashiro I."/>
            <person name="Jinno K."/>
            <person name="Aoki N."/>
            <person name="Tsuruyama A."/>
            <person name="Okamura Y."/>
            <person name="Tanikawa S."/>
            <person name="Fujita N."/>
            <person name="Takeyama H."/>
            <person name="Matsunaga T."/>
        </authorList>
    </citation>
    <scope>NUCLEOTIDE SEQUENCE [LARGE SCALE GENOMIC DNA]</scope>
    <source>
        <strain evidence="9">ATCC 700980 / DSM 13731 / RS-1</strain>
    </source>
</reference>
<dbReference type="HOGENOM" id="CLU_000445_69_8_7"/>
<keyword evidence="5" id="KW-0804">Transcription</keyword>
<proteinExistence type="predicted"/>
<keyword evidence="4" id="KW-0238">DNA-binding</keyword>
<dbReference type="SUPFAM" id="SSF52172">
    <property type="entry name" value="CheY-like"/>
    <property type="match status" value="1"/>
</dbReference>
<dbReference type="KEGG" id="dma:DMR_03910"/>
<dbReference type="InterPro" id="IPR039420">
    <property type="entry name" value="WalR-like"/>
</dbReference>
<dbReference type="SMART" id="SM00448">
    <property type="entry name" value="REC"/>
    <property type="match status" value="1"/>
</dbReference>
<evidence type="ECO:0000259" key="7">
    <source>
        <dbReference type="PROSITE" id="PS50110"/>
    </source>
</evidence>
<dbReference type="EMBL" id="AP010904">
    <property type="protein sequence ID" value="BAH73882.1"/>
    <property type="molecule type" value="Genomic_DNA"/>
</dbReference>
<dbReference type="GO" id="GO:0005829">
    <property type="term" value="C:cytosol"/>
    <property type="evidence" value="ECO:0007669"/>
    <property type="project" value="TreeGrafter"/>
</dbReference>
<dbReference type="GO" id="GO:0006355">
    <property type="term" value="P:regulation of DNA-templated transcription"/>
    <property type="evidence" value="ECO:0007669"/>
    <property type="project" value="TreeGrafter"/>
</dbReference>
<feature type="domain" description="Response regulatory" evidence="7">
    <location>
        <begin position="7"/>
        <end position="121"/>
    </location>
</feature>
<keyword evidence="9" id="KW-1185">Reference proteome</keyword>
<evidence type="ECO:0000256" key="3">
    <source>
        <dbReference type="ARBA" id="ARBA00023015"/>
    </source>
</evidence>
<dbReference type="PROSITE" id="PS50110">
    <property type="entry name" value="RESPONSE_REGULATORY"/>
    <property type="match status" value="1"/>
</dbReference>
<dbReference type="PANTHER" id="PTHR48111:SF1">
    <property type="entry name" value="TWO-COMPONENT RESPONSE REGULATOR ORR33"/>
    <property type="match status" value="1"/>
</dbReference>
<sequence length="134" mass="13983">MSDAPIRVLLVDDEEGFTEVLAKRLRRRGFHAVVALTGAEALAAVAGQPFDVAVVDYRLSDADGLTLLPRLREAQPGLAALMLTGHGSEEAARESLAAGAAGHLVKPCEIEELAAAIRAVAPEPAPSPRSESHA</sequence>
<evidence type="ECO:0000256" key="2">
    <source>
        <dbReference type="ARBA" id="ARBA00023012"/>
    </source>
</evidence>
<dbReference type="eggNOG" id="COG2204">
    <property type="taxonomic scope" value="Bacteria"/>
</dbReference>
<dbReference type="GO" id="GO:0032993">
    <property type="term" value="C:protein-DNA complex"/>
    <property type="evidence" value="ECO:0007669"/>
    <property type="project" value="TreeGrafter"/>
</dbReference>
<evidence type="ECO:0000256" key="1">
    <source>
        <dbReference type="ARBA" id="ARBA00022553"/>
    </source>
</evidence>
<dbReference type="OrthoDB" id="9800029at2"/>
<evidence type="ECO:0000256" key="4">
    <source>
        <dbReference type="ARBA" id="ARBA00023125"/>
    </source>
</evidence>
<evidence type="ECO:0000256" key="5">
    <source>
        <dbReference type="ARBA" id="ARBA00023163"/>
    </source>
</evidence>
<dbReference type="InterPro" id="IPR011006">
    <property type="entry name" value="CheY-like_superfamily"/>
</dbReference>
<protein>
    <submittedName>
        <fullName evidence="8">Response regulator receiver protein</fullName>
    </submittedName>
</protein>
<dbReference type="Proteomes" id="UP000009071">
    <property type="component" value="Chromosome"/>
</dbReference>
<dbReference type="Gene3D" id="3.40.50.2300">
    <property type="match status" value="1"/>
</dbReference>
<keyword evidence="1 6" id="KW-0597">Phosphoprotein</keyword>
<dbReference type="Pfam" id="PF00072">
    <property type="entry name" value="Response_reg"/>
    <property type="match status" value="1"/>
</dbReference>
<dbReference type="InterPro" id="IPR001789">
    <property type="entry name" value="Sig_transdc_resp-reg_receiver"/>
</dbReference>
<gene>
    <name evidence="8" type="ordered locus">DMR_03910</name>
</gene>
<dbReference type="GO" id="GO:0000156">
    <property type="term" value="F:phosphorelay response regulator activity"/>
    <property type="evidence" value="ECO:0007669"/>
    <property type="project" value="TreeGrafter"/>
</dbReference>
<dbReference type="AlphaFoldDB" id="C4XHB4"/>